<evidence type="ECO:0000313" key="1">
    <source>
        <dbReference type="EMBL" id="MDZ7280462.1"/>
    </source>
</evidence>
<dbReference type="EMBL" id="JAOBTW010000001">
    <property type="protein sequence ID" value="MDZ7280462.1"/>
    <property type="molecule type" value="Genomic_DNA"/>
</dbReference>
<keyword evidence="2" id="KW-1185">Reference proteome</keyword>
<proteinExistence type="predicted"/>
<gene>
    <name evidence="1" type="ORF">N4G62_00285</name>
</gene>
<sequence length="288" mass="30237">MAAAAFAFVAGTGPAWGQSIPFADTEDATLSEIDVKDRKADWHPVVMLDVRNGDYARGTLDDDDAALDRVPVHVAVGGALVVRRRRDGAGDLFVVGQSSNGFHAPRQDERAAPRAWYESNNLLGLAWRPAEGLTTAATYAIKASPNGVASTTHEASLSLLYTADQGFGRLKPRAAITRRTQGEGDLYTIAGISPSFELSGREDGPSLSVPLLVGIGWNGFYAAGSGTRVYGSGGLSLAQPLKLGASAATLQADILALVRDDRLRHLDAPGGTTAAVLPHATISLTFAW</sequence>
<accession>A0ABU5LKK4</accession>
<reference evidence="2" key="1">
    <citation type="submission" date="2023-07" db="EMBL/GenBank/DDBJ databases">
        <title>Whole genome sequence analysis of rice epiphytic Sphingomonas sanguinis OsEp_Plm_15B2.</title>
        <authorList>
            <person name="Sahu K.P."/>
            <person name="Asharani P."/>
            <person name="Reddy B."/>
            <person name="Kumar A."/>
        </authorList>
    </citation>
    <scope>NUCLEOTIDE SEQUENCE [LARGE SCALE GENOMIC DNA]</scope>
    <source>
        <strain evidence="2">OsEp_Plm_15B2</strain>
    </source>
</reference>
<organism evidence="1 2">
    <name type="scientific">Sphingomonas sanguinis</name>
    <dbReference type="NCBI Taxonomy" id="33051"/>
    <lineage>
        <taxon>Bacteria</taxon>
        <taxon>Pseudomonadati</taxon>
        <taxon>Pseudomonadota</taxon>
        <taxon>Alphaproteobacteria</taxon>
        <taxon>Sphingomonadales</taxon>
        <taxon>Sphingomonadaceae</taxon>
        <taxon>Sphingomonas</taxon>
    </lineage>
</organism>
<name>A0ABU5LKK4_9SPHN</name>
<protein>
    <submittedName>
        <fullName evidence="1">Uncharacterized protein</fullName>
    </submittedName>
</protein>
<dbReference type="RefSeq" id="WP_322537971.1">
    <property type="nucleotide sequence ID" value="NZ_JAOBTW010000001.1"/>
</dbReference>
<evidence type="ECO:0000313" key="2">
    <source>
        <dbReference type="Proteomes" id="UP001292182"/>
    </source>
</evidence>
<comment type="caution">
    <text evidence="1">The sequence shown here is derived from an EMBL/GenBank/DDBJ whole genome shotgun (WGS) entry which is preliminary data.</text>
</comment>
<dbReference type="Proteomes" id="UP001292182">
    <property type="component" value="Unassembled WGS sequence"/>
</dbReference>